<dbReference type="GO" id="GO:0080120">
    <property type="term" value="P:CAAX-box protein maturation"/>
    <property type="evidence" value="ECO:0007669"/>
    <property type="project" value="UniProtKB-ARBA"/>
</dbReference>
<feature type="transmembrane region" description="Helical" evidence="1">
    <location>
        <begin position="56"/>
        <end position="74"/>
    </location>
</feature>
<evidence type="ECO:0000313" key="4">
    <source>
        <dbReference type="Proteomes" id="UP000242705"/>
    </source>
</evidence>
<feature type="transmembrane region" description="Helical" evidence="1">
    <location>
        <begin position="233"/>
        <end position="255"/>
    </location>
</feature>
<proteinExistence type="predicted"/>
<gene>
    <name evidence="3" type="ORF">C7B47_01775</name>
</gene>
<sequence length="266" mass="29577">MKKLRSLQKFWPGVFSPPAQNFLQPMASIAAWRVFLATVMGGCAVLILGNVTKSSMAGYGYGAVLFTALSWPYVPQLLKTIHWTDMTIAQSLLLLIASIGLGEVAQRVLGFNPQAQGMKHMNWPIAIHLLWQFPLVLPVENLLLIGSMAWLWKFLRPTSPGNRLGVAVLSAALFGLWHVPFWGGWTMWTISLSVLPWTLYMMATGDILVPLIAHILMDVIAMISTFAPSNSVIIHLLWPLLGIGLILLGLGHSLYQDWRVKRRKIA</sequence>
<evidence type="ECO:0000256" key="1">
    <source>
        <dbReference type="SAM" id="Phobius"/>
    </source>
</evidence>
<comment type="caution">
    <text evidence="3">The sequence shown here is derived from an EMBL/GenBank/DDBJ whole genome shotgun (WGS) entry which is preliminary data.</text>
</comment>
<dbReference type="GO" id="GO:0004175">
    <property type="term" value="F:endopeptidase activity"/>
    <property type="evidence" value="ECO:0007669"/>
    <property type="project" value="UniProtKB-ARBA"/>
</dbReference>
<feature type="transmembrane region" description="Helical" evidence="1">
    <location>
        <begin position="86"/>
        <end position="109"/>
    </location>
</feature>
<name>A0A2T2X4P6_SULTH</name>
<feature type="transmembrane region" description="Helical" evidence="1">
    <location>
        <begin position="30"/>
        <end position="50"/>
    </location>
</feature>
<organism evidence="3 4">
    <name type="scientific">Sulfobacillus thermosulfidooxidans</name>
    <dbReference type="NCBI Taxonomy" id="28034"/>
    <lineage>
        <taxon>Bacteria</taxon>
        <taxon>Bacillati</taxon>
        <taxon>Bacillota</taxon>
        <taxon>Clostridia</taxon>
        <taxon>Eubacteriales</taxon>
        <taxon>Clostridiales Family XVII. Incertae Sedis</taxon>
        <taxon>Sulfobacillus</taxon>
    </lineage>
</organism>
<dbReference type="AlphaFoldDB" id="A0A2T2X4P6"/>
<dbReference type="Proteomes" id="UP000242705">
    <property type="component" value="Unassembled WGS sequence"/>
</dbReference>
<feature type="transmembrane region" description="Helical" evidence="1">
    <location>
        <begin position="164"/>
        <end position="179"/>
    </location>
</feature>
<dbReference type="Pfam" id="PF02517">
    <property type="entry name" value="Rce1-like"/>
    <property type="match status" value="1"/>
</dbReference>
<feature type="transmembrane region" description="Helical" evidence="1">
    <location>
        <begin position="129"/>
        <end position="152"/>
    </location>
</feature>
<keyword evidence="1" id="KW-1133">Transmembrane helix</keyword>
<keyword evidence="1" id="KW-0812">Transmembrane</keyword>
<evidence type="ECO:0000259" key="2">
    <source>
        <dbReference type="Pfam" id="PF02517"/>
    </source>
</evidence>
<keyword evidence="1" id="KW-0472">Membrane</keyword>
<feature type="domain" description="CAAX prenyl protease 2/Lysostaphin resistance protein A-like" evidence="2">
    <location>
        <begin position="129"/>
        <end position="220"/>
    </location>
</feature>
<dbReference type="EMBL" id="PXYX01000002">
    <property type="protein sequence ID" value="PSR29470.1"/>
    <property type="molecule type" value="Genomic_DNA"/>
</dbReference>
<accession>A0A2T2X4P6</accession>
<reference evidence="3 4" key="1">
    <citation type="journal article" date="2014" name="BMC Genomics">
        <title>Comparison of environmental and isolate Sulfobacillus genomes reveals diverse carbon, sulfur, nitrogen, and hydrogen metabolisms.</title>
        <authorList>
            <person name="Justice N.B."/>
            <person name="Norman A."/>
            <person name="Brown C.T."/>
            <person name="Singh A."/>
            <person name="Thomas B.C."/>
            <person name="Banfield J.F."/>
        </authorList>
    </citation>
    <scope>NUCLEOTIDE SEQUENCE [LARGE SCALE GENOMIC DNA]</scope>
    <source>
        <strain evidence="3">AMDSBA5</strain>
    </source>
</reference>
<evidence type="ECO:0000313" key="3">
    <source>
        <dbReference type="EMBL" id="PSR29470.1"/>
    </source>
</evidence>
<protein>
    <submittedName>
        <fullName evidence="3">Abortive infection protein</fullName>
    </submittedName>
</protein>
<dbReference type="InterPro" id="IPR003675">
    <property type="entry name" value="Rce1/LyrA-like_dom"/>
</dbReference>